<feature type="transmembrane region" description="Helical" evidence="5">
    <location>
        <begin position="38"/>
        <end position="59"/>
    </location>
</feature>
<dbReference type="RefSeq" id="WP_228120035.1">
    <property type="nucleotide sequence ID" value="NZ_BARK01000014.1"/>
</dbReference>
<dbReference type="SUPFAM" id="SSF161098">
    <property type="entry name" value="MetI-like"/>
    <property type="match status" value="1"/>
</dbReference>
<keyword evidence="3 5" id="KW-1133">Transmembrane helix</keyword>
<dbReference type="InterPro" id="IPR035906">
    <property type="entry name" value="MetI-like_sf"/>
</dbReference>
<accession>A0A511BH07</accession>
<evidence type="ECO:0000256" key="2">
    <source>
        <dbReference type="ARBA" id="ARBA00022692"/>
    </source>
</evidence>
<organism evidence="6 7">
    <name type="scientific">Gluconobacter kanchanaburiensis NBRC 103587</name>
    <dbReference type="NCBI Taxonomy" id="1307948"/>
    <lineage>
        <taxon>Bacteria</taxon>
        <taxon>Pseudomonadati</taxon>
        <taxon>Pseudomonadota</taxon>
        <taxon>Alphaproteobacteria</taxon>
        <taxon>Acetobacterales</taxon>
        <taxon>Acetobacteraceae</taxon>
        <taxon>Gluconobacter</taxon>
    </lineage>
</organism>
<dbReference type="GO" id="GO:0016020">
    <property type="term" value="C:membrane"/>
    <property type="evidence" value="ECO:0007669"/>
    <property type="project" value="UniProtKB-SubCell"/>
</dbReference>
<keyword evidence="4 5" id="KW-0472">Membrane</keyword>
<comment type="caution">
    <text evidence="6">The sequence shown here is derived from an EMBL/GenBank/DDBJ whole genome shotgun (WGS) entry which is preliminary data.</text>
</comment>
<proteinExistence type="predicted"/>
<name>A0A511BH07_9PROT</name>
<protein>
    <submittedName>
        <fullName evidence="6">Uncharacterized protein</fullName>
    </submittedName>
</protein>
<evidence type="ECO:0000256" key="1">
    <source>
        <dbReference type="ARBA" id="ARBA00004141"/>
    </source>
</evidence>
<feature type="transmembrane region" description="Helical" evidence="5">
    <location>
        <begin position="65"/>
        <end position="83"/>
    </location>
</feature>
<feature type="transmembrane region" description="Helical" evidence="5">
    <location>
        <begin position="104"/>
        <end position="127"/>
    </location>
</feature>
<sequence length="134" mass="14195">MAFLLRLNLPPILSGLMGACLLFGLLMRVLPASLLRRLGLILLLPGPGLALALASTHYGPRWLEGVLIAPAVIFPTAATLLTLPPGTTRAAIGLGANLQMRLRLIWLPLLMPSLFLSLALATVFSVACALVDHL</sequence>
<feature type="transmembrane region" description="Helical" evidence="5">
    <location>
        <begin position="12"/>
        <end position="31"/>
    </location>
</feature>
<dbReference type="Proteomes" id="UP000321079">
    <property type="component" value="Unassembled WGS sequence"/>
</dbReference>
<comment type="subcellular location">
    <subcellularLocation>
        <location evidence="1">Membrane</location>
        <topology evidence="1">Multi-pass membrane protein</topology>
    </subcellularLocation>
</comment>
<gene>
    <name evidence="6" type="ORF">GKA01_22840</name>
</gene>
<dbReference type="EMBL" id="BJVA01000016">
    <property type="protein sequence ID" value="GEK97087.1"/>
    <property type="molecule type" value="Genomic_DNA"/>
</dbReference>
<evidence type="ECO:0000256" key="4">
    <source>
        <dbReference type="ARBA" id="ARBA00023136"/>
    </source>
</evidence>
<keyword evidence="2 5" id="KW-0812">Transmembrane</keyword>
<evidence type="ECO:0000256" key="3">
    <source>
        <dbReference type="ARBA" id="ARBA00022989"/>
    </source>
</evidence>
<reference evidence="6 7" key="1">
    <citation type="submission" date="2019-07" db="EMBL/GenBank/DDBJ databases">
        <title>Whole genome shotgun sequence of Gluconobacter kanchanaburiensis NBRC 103587.</title>
        <authorList>
            <person name="Hosoyama A."/>
            <person name="Uohara A."/>
            <person name="Ohji S."/>
            <person name="Ichikawa N."/>
        </authorList>
    </citation>
    <scope>NUCLEOTIDE SEQUENCE [LARGE SCALE GENOMIC DNA]</scope>
    <source>
        <strain evidence="6 7">NBRC 103587</strain>
    </source>
</reference>
<keyword evidence="7" id="KW-1185">Reference proteome</keyword>
<evidence type="ECO:0000313" key="6">
    <source>
        <dbReference type="EMBL" id="GEK97087.1"/>
    </source>
</evidence>
<evidence type="ECO:0000256" key="5">
    <source>
        <dbReference type="SAM" id="Phobius"/>
    </source>
</evidence>
<dbReference type="AlphaFoldDB" id="A0A511BH07"/>
<evidence type="ECO:0000313" key="7">
    <source>
        <dbReference type="Proteomes" id="UP000321079"/>
    </source>
</evidence>
<dbReference type="PROSITE" id="PS51257">
    <property type="entry name" value="PROKAR_LIPOPROTEIN"/>
    <property type="match status" value="1"/>
</dbReference>